<feature type="transmembrane region" description="Helical" evidence="2">
    <location>
        <begin position="135"/>
        <end position="154"/>
    </location>
</feature>
<feature type="transmembrane region" description="Helical" evidence="2">
    <location>
        <begin position="210"/>
        <end position="234"/>
    </location>
</feature>
<dbReference type="Proteomes" id="UP001183629">
    <property type="component" value="Unassembled WGS sequence"/>
</dbReference>
<accession>A0AAE3ZRE6</accession>
<proteinExistence type="predicted"/>
<keyword evidence="2" id="KW-0812">Transmembrane</keyword>
<evidence type="ECO:0000313" key="3">
    <source>
        <dbReference type="EMBL" id="MDR7323604.1"/>
    </source>
</evidence>
<feature type="transmembrane region" description="Helical" evidence="2">
    <location>
        <begin position="161"/>
        <end position="179"/>
    </location>
</feature>
<dbReference type="RefSeq" id="WP_310415766.1">
    <property type="nucleotide sequence ID" value="NZ_JAVDYC010000001.1"/>
</dbReference>
<feature type="transmembrane region" description="Helical" evidence="2">
    <location>
        <begin position="241"/>
        <end position="261"/>
    </location>
</feature>
<keyword evidence="2" id="KW-0472">Membrane</keyword>
<evidence type="ECO:0000256" key="2">
    <source>
        <dbReference type="SAM" id="Phobius"/>
    </source>
</evidence>
<protein>
    <submittedName>
        <fullName evidence="3">Uncharacterized protein</fullName>
    </submittedName>
</protein>
<feature type="transmembrane region" description="Helical" evidence="2">
    <location>
        <begin position="273"/>
        <end position="296"/>
    </location>
</feature>
<dbReference type="EMBL" id="JAVDYC010000001">
    <property type="protein sequence ID" value="MDR7323604.1"/>
    <property type="molecule type" value="Genomic_DNA"/>
</dbReference>
<keyword evidence="2" id="KW-1133">Transmembrane helix</keyword>
<dbReference type="AlphaFoldDB" id="A0AAE3ZRE6"/>
<name>A0AAE3ZRE6_9ACTN</name>
<sequence>MAVRGWGGSIASAVGVAAGTGAAQLGLGYGLGIIAWVPSPDGSAEPVWVASLTWATWIAATSVIAGAVYADRRSGPSALAADPTARKVSGMLELVLWRIALCLAAALGAALTVALVAVPAREAAQDYTFAPETIAAGYTVIGVLVGLGVSFAAISSAATAANVIITTAWLWLLAIAATVDGAMSGRGFTGAQLGVWRITDDGEGYWIRSLYWPGAAISLSAALVAGLISAWWGGRRTDSKVGVSVSGAIGPILVAAAYFMAAPRPGGMESWQVSAYLIAPYAVIAGLLGSVIIAAATPRPSYERALLPVEIDDEDPIPPVRPALTAAPEPLRPPSAVPAQPARQQQSVPQPGKAQPGKAQPDRPPQPDKPQPEKAPPPAEPQAGPPKLRLKPKSERPQLGLVEEPDPEPVPKSRPKRPAAADKPSDAEQPPKPTGRARPVVKPRPDPKN</sequence>
<feature type="transmembrane region" description="Helical" evidence="2">
    <location>
        <begin position="12"/>
        <end position="36"/>
    </location>
</feature>
<gene>
    <name evidence="3" type="ORF">J2S44_003854</name>
</gene>
<keyword evidence="4" id="KW-1185">Reference proteome</keyword>
<organism evidence="3 4">
    <name type="scientific">Catenuloplanes niger</name>
    <dbReference type="NCBI Taxonomy" id="587534"/>
    <lineage>
        <taxon>Bacteria</taxon>
        <taxon>Bacillati</taxon>
        <taxon>Actinomycetota</taxon>
        <taxon>Actinomycetes</taxon>
        <taxon>Micromonosporales</taxon>
        <taxon>Micromonosporaceae</taxon>
        <taxon>Catenuloplanes</taxon>
    </lineage>
</organism>
<evidence type="ECO:0000256" key="1">
    <source>
        <dbReference type="SAM" id="MobiDB-lite"/>
    </source>
</evidence>
<comment type="caution">
    <text evidence="3">The sequence shown here is derived from an EMBL/GenBank/DDBJ whole genome shotgun (WGS) entry which is preliminary data.</text>
</comment>
<evidence type="ECO:0000313" key="4">
    <source>
        <dbReference type="Proteomes" id="UP001183629"/>
    </source>
</evidence>
<feature type="transmembrane region" description="Helical" evidence="2">
    <location>
        <begin position="95"/>
        <end position="115"/>
    </location>
</feature>
<feature type="region of interest" description="Disordered" evidence="1">
    <location>
        <begin position="312"/>
        <end position="449"/>
    </location>
</feature>
<feature type="compositionally biased region" description="Pro residues" evidence="1">
    <location>
        <begin position="362"/>
        <end position="384"/>
    </location>
</feature>
<reference evidence="3 4" key="1">
    <citation type="submission" date="2023-07" db="EMBL/GenBank/DDBJ databases">
        <title>Sequencing the genomes of 1000 actinobacteria strains.</title>
        <authorList>
            <person name="Klenk H.-P."/>
        </authorList>
    </citation>
    <scope>NUCLEOTIDE SEQUENCE [LARGE SCALE GENOMIC DNA]</scope>
    <source>
        <strain evidence="3 4">DSM 44711</strain>
    </source>
</reference>
<feature type="transmembrane region" description="Helical" evidence="2">
    <location>
        <begin position="48"/>
        <end position="70"/>
    </location>
</feature>